<accession>A0A350P4W0</accession>
<dbReference type="STRING" id="589873.EP12_03005"/>
<evidence type="ECO:0000313" key="6">
    <source>
        <dbReference type="Proteomes" id="UP000263517"/>
    </source>
</evidence>
<dbReference type="GO" id="GO:0016020">
    <property type="term" value="C:membrane"/>
    <property type="evidence" value="ECO:0007669"/>
    <property type="project" value="InterPro"/>
</dbReference>
<gene>
    <name evidence="4" type="ORF">DCW74_11405</name>
    <name evidence="5" type="ORF">DEB45_16410</name>
</gene>
<dbReference type="Pfam" id="PF00717">
    <property type="entry name" value="Peptidase_S24"/>
    <property type="match status" value="1"/>
</dbReference>
<dbReference type="AlphaFoldDB" id="A0A350P4W0"/>
<reference evidence="6 7" key="1">
    <citation type="journal article" date="2018" name="Nat. Biotechnol.">
        <title>A standardized bacterial taxonomy based on genome phylogeny substantially revises the tree of life.</title>
        <authorList>
            <person name="Parks D.H."/>
            <person name="Chuvochina M."/>
            <person name="Waite D.W."/>
            <person name="Rinke C."/>
            <person name="Skarshewski A."/>
            <person name="Chaumeil P.A."/>
            <person name="Hugenholtz P."/>
        </authorList>
    </citation>
    <scope>NUCLEOTIDE SEQUENCE [LARGE SCALE GENOMIC DNA]</scope>
    <source>
        <strain evidence="5">UBA11621</strain>
        <strain evidence="4">UBA11978</strain>
    </source>
</reference>
<dbReference type="PROSITE" id="PS00501">
    <property type="entry name" value="SPASE_I_1"/>
    <property type="match status" value="1"/>
</dbReference>
<dbReference type="InterPro" id="IPR019756">
    <property type="entry name" value="Pept_S26A_signal_pept_1_Ser-AS"/>
</dbReference>
<feature type="domain" description="Peptidase S24/S26A/S26B/S26C" evidence="3">
    <location>
        <begin position="16"/>
        <end position="86"/>
    </location>
</feature>
<dbReference type="SUPFAM" id="SSF51306">
    <property type="entry name" value="LexA/Signal peptidase"/>
    <property type="match status" value="1"/>
</dbReference>
<keyword evidence="2" id="KW-0378">Hydrolase</keyword>
<organism evidence="4 6">
    <name type="scientific">Alteromonas australica</name>
    <dbReference type="NCBI Taxonomy" id="589873"/>
    <lineage>
        <taxon>Bacteria</taxon>
        <taxon>Pseudomonadati</taxon>
        <taxon>Pseudomonadota</taxon>
        <taxon>Gammaproteobacteria</taxon>
        <taxon>Alteromonadales</taxon>
        <taxon>Alteromonadaceae</taxon>
        <taxon>Alteromonas/Salinimonas group</taxon>
        <taxon>Alteromonas</taxon>
    </lineage>
</organism>
<evidence type="ECO:0000313" key="5">
    <source>
        <dbReference type="EMBL" id="HBU52836.1"/>
    </source>
</evidence>
<comment type="caution">
    <text evidence="4">The sequence shown here is derived from an EMBL/GenBank/DDBJ whole genome shotgun (WGS) entry which is preliminary data.</text>
</comment>
<dbReference type="InterPro" id="IPR015927">
    <property type="entry name" value="Peptidase_S24_S26A/B/C"/>
</dbReference>
<dbReference type="GO" id="GO:0006508">
    <property type="term" value="P:proteolysis"/>
    <property type="evidence" value="ECO:0007669"/>
    <property type="project" value="UniProtKB-KW"/>
</dbReference>
<protein>
    <submittedName>
        <fullName evidence="4">Peptidase S24</fullName>
    </submittedName>
</protein>
<dbReference type="CDD" id="cd06462">
    <property type="entry name" value="Peptidase_S24_S26"/>
    <property type="match status" value="1"/>
</dbReference>
<evidence type="ECO:0000259" key="3">
    <source>
        <dbReference type="Pfam" id="PF00717"/>
    </source>
</evidence>
<dbReference type="Proteomes" id="UP000264779">
    <property type="component" value="Unassembled WGS sequence"/>
</dbReference>
<dbReference type="GO" id="GO:0004252">
    <property type="term" value="F:serine-type endopeptidase activity"/>
    <property type="evidence" value="ECO:0007669"/>
    <property type="project" value="InterPro"/>
</dbReference>
<dbReference type="Proteomes" id="UP000263517">
    <property type="component" value="Unassembled WGS sequence"/>
</dbReference>
<dbReference type="EMBL" id="DNAN01000404">
    <property type="protein sequence ID" value="HAW76327.1"/>
    <property type="molecule type" value="Genomic_DNA"/>
</dbReference>
<evidence type="ECO:0000313" key="7">
    <source>
        <dbReference type="Proteomes" id="UP000264779"/>
    </source>
</evidence>
<evidence type="ECO:0000256" key="1">
    <source>
        <dbReference type="ARBA" id="ARBA00022670"/>
    </source>
</evidence>
<evidence type="ECO:0000313" key="4">
    <source>
        <dbReference type="EMBL" id="HAW76327.1"/>
    </source>
</evidence>
<dbReference type="EMBL" id="DONK01000259">
    <property type="protein sequence ID" value="HBU52836.1"/>
    <property type="molecule type" value="Genomic_DNA"/>
</dbReference>
<proteinExistence type="predicted"/>
<evidence type="ECO:0000256" key="2">
    <source>
        <dbReference type="ARBA" id="ARBA00022801"/>
    </source>
</evidence>
<dbReference type="InterPro" id="IPR036286">
    <property type="entry name" value="LexA/Signal_pep-like_sf"/>
</dbReference>
<dbReference type="Gene3D" id="2.10.109.10">
    <property type="entry name" value="Umud Fragment, subunit A"/>
    <property type="match status" value="1"/>
</dbReference>
<name>A0A350P4W0_9ALTE</name>
<keyword evidence="1" id="KW-0645">Protease</keyword>
<sequence length="112" mass="12521">MPLPSFINLGLSKSLMLKIVRVSGDSMQPTLLDGDFAVVLTWPKKALRPGQVVVVNCPHFGTLIKRVHQIIPNGEFSLSGDNTAASLTTEKMGWFNRQRVIGRVLYYVKRPR</sequence>